<dbReference type="STRING" id="1392255.A0A2I1BTL7"/>
<comment type="similarity">
    <text evidence="1">Belongs to the UPF0337 (CsbD) family.</text>
</comment>
<dbReference type="PANTHER" id="PTHR40460:SF1">
    <property type="entry name" value="CSBD-LIKE DOMAIN-CONTAINING PROTEIN"/>
    <property type="match status" value="1"/>
</dbReference>
<sequence length="183" mass="19442">MSDNNNSNNNNNASTLNSYINQATGLAQRAMGSVTGNPSTHAEGEATHTQGKAEHAASHETAKMGPVAADPQTGAAAKDDPKRTQGTWDQTVGSAKESLGNLIGNENLRREGQEQNASGKEQEAKGQLQDWGEGAADRAKGALGSVGAAVKGDRTEEEKWRDVHDEGKVRQRGAEVDMEKRYD</sequence>
<keyword evidence="5" id="KW-1185">Reference proteome</keyword>
<accession>A0A2I1BTL7</accession>
<evidence type="ECO:0000313" key="4">
    <source>
        <dbReference type="EMBL" id="PKX88757.1"/>
    </source>
</evidence>
<feature type="compositionally biased region" description="Polar residues" evidence="2">
    <location>
        <begin position="84"/>
        <end position="93"/>
    </location>
</feature>
<evidence type="ECO:0000259" key="3">
    <source>
        <dbReference type="Pfam" id="PF05532"/>
    </source>
</evidence>
<reference evidence="5" key="1">
    <citation type="journal article" date="2018" name="Proc. Natl. Acad. Sci. U.S.A.">
        <title>Linking secondary metabolites to gene clusters through genome sequencing of six diverse Aspergillus species.</title>
        <authorList>
            <person name="Kaerboelling I."/>
            <person name="Vesth T.C."/>
            <person name="Frisvad J.C."/>
            <person name="Nybo J.L."/>
            <person name="Theobald S."/>
            <person name="Kuo A."/>
            <person name="Bowyer P."/>
            <person name="Matsuda Y."/>
            <person name="Mondo S."/>
            <person name="Lyhne E.K."/>
            <person name="Kogle M.E."/>
            <person name="Clum A."/>
            <person name="Lipzen A."/>
            <person name="Salamov A."/>
            <person name="Ngan C.Y."/>
            <person name="Daum C."/>
            <person name="Chiniquy J."/>
            <person name="Barry K."/>
            <person name="LaButti K."/>
            <person name="Haridas S."/>
            <person name="Simmons B.A."/>
            <person name="Magnuson J.K."/>
            <person name="Mortensen U.H."/>
            <person name="Larsen T.O."/>
            <person name="Grigoriev I.V."/>
            <person name="Baker S.E."/>
            <person name="Andersen M.R."/>
        </authorList>
    </citation>
    <scope>NUCLEOTIDE SEQUENCE [LARGE SCALE GENOMIC DNA]</scope>
    <source>
        <strain evidence="5">IBT 16806</strain>
    </source>
</reference>
<dbReference type="OMA" id="NTGDQAK"/>
<feature type="domain" description="CsbD-like" evidence="3">
    <location>
        <begin position="83"/>
        <end position="132"/>
    </location>
</feature>
<dbReference type="InterPro" id="IPR036629">
    <property type="entry name" value="YjbJ_sf"/>
</dbReference>
<gene>
    <name evidence="4" type="ORF">P174DRAFT_425776</name>
</gene>
<dbReference type="GeneID" id="36532644"/>
<feature type="region of interest" description="Disordered" evidence="2">
    <location>
        <begin position="1"/>
        <end position="183"/>
    </location>
</feature>
<dbReference type="Pfam" id="PF05532">
    <property type="entry name" value="CsbD"/>
    <property type="match status" value="1"/>
</dbReference>
<proteinExistence type="inferred from homology"/>
<dbReference type="InterPro" id="IPR008462">
    <property type="entry name" value="CsbD"/>
</dbReference>
<dbReference type="RefSeq" id="XP_024677352.1">
    <property type="nucleotide sequence ID" value="XM_024825319.1"/>
</dbReference>
<evidence type="ECO:0000313" key="5">
    <source>
        <dbReference type="Proteomes" id="UP000234474"/>
    </source>
</evidence>
<feature type="compositionally biased region" description="Low complexity" evidence="2">
    <location>
        <begin position="1"/>
        <end position="21"/>
    </location>
</feature>
<name>A0A2I1BTL7_ASPN1</name>
<organism evidence="4 5">
    <name type="scientific">Aspergillus novofumigatus (strain IBT 16806)</name>
    <dbReference type="NCBI Taxonomy" id="1392255"/>
    <lineage>
        <taxon>Eukaryota</taxon>
        <taxon>Fungi</taxon>
        <taxon>Dikarya</taxon>
        <taxon>Ascomycota</taxon>
        <taxon>Pezizomycotina</taxon>
        <taxon>Eurotiomycetes</taxon>
        <taxon>Eurotiomycetidae</taxon>
        <taxon>Eurotiales</taxon>
        <taxon>Aspergillaceae</taxon>
        <taxon>Aspergillus</taxon>
        <taxon>Aspergillus subgen. Fumigati</taxon>
    </lineage>
</organism>
<evidence type="ECO:0000256" key="1">
    <source>
        <dbReference type="ARBA" id="ARBA00009129"/>
    </source>
</evidence>
<feature type="compositionally biased region" description="Basic and acidic residues" evidence="2">
    <location>
        <begin position="42"/>
        <end position="62"/>
    </location>
</feature>
<comment type="caution">
    <text evidence="4">The sequence shown here is derived from an EMBL/GenBank/DDBJ whole genome shotgun (WGS) entry which is preliminary data.</text>
</comment>
<dbReference type="Proteomes" id="UP000234474">
    <property type="component" value="Unassembled WGS sequence"/>
</dbReference>
<evidence type="ECO:0000256" key="2">
    <source>
        <dbReference type="SAM" id="MobiDB-lite"/>
    </source>
</evidence>
<protein>
    <submittedName>
        <fullName evidence="4">Putative mismatched base pair and cruciform DNA recognition protein</fullName>
    </submittedName>
</protein>
<dbReference type="AlphaFoldDB" id="A0A2I1BTL7"/>
<dbReference type="PANTHER" id="PTHR40460">
    <property type="entry name" value="CHROMOSOME 1, WHOLE GENOME SHOTGUN SEQUENCE"/>
    <property type="match status" value="1"/>
</dbReference>
<dbReference type="VEuPathDB" id="FungiDB:P174DRAFT_425776"/>
<dbReference type="EMBL" id="MSZS01000012">
    <property type="protein sequence ID" value="PKX88757.1"/>
    <property type="molecule type" value="Genomic_DNA"/>
</dbReference>
<dbReference type="OrthoDB" id="5309565at2759"/>
<dbReference type="SUPFAM" id="SSF69047">
    <property type="entry name" value="Hypothetical protein YjbJ"/>
    <property type="match status" value="1"/>
</dbReference>
<feature type="compositionally biased region" description="Basic and acidic residues" evidence="2">
    <location>
        <begin position="151"/>
        <end position="183"/>
    </location>
</feature>
<dbReference type="Gene3D" id="1.10.1470.10">
    <property type="entry name" value="YjbJ"/>
    <property type="match status" value="1"/>
</dbReference>